<evidence type="ECO:0000313" key="2">
    <source>
        <dbReference type="Proteomes" id="UP001150830"/>
    </source>
</evidence>
<evidence type="ECO:0000313" key="1">
    <source>
        <dbReference type="EMBL" id="MCY0967176.1"/>
    </source>
</evidence>
<organism evidence="1 2">
    <name type="scientific">Parathalassolituus penaei</name>
    <dbReference type="NCBI Taxonomy" id="2997323"/>
    <lineage>
        <taxon>Bacteria</taxon>
        <taxon>Pseudomonadati</taxon>
        <taxon>Pseudomonadota</taxon>
        <taxon>Gammaproteobacteria</taxon>
        <taxon>Oceanospirillales</taxon>
        <taxon>Oceanospirillaceae</taxon>
        <taxon>Parathalassolituus</taxon>
    </lineage>
</organism>
<dbReference type="RefSeq" id="WP_283175384.1">
    <property type="nucleotide sequence ID" value="NZ_JAPNOA010000059.1"/>
</dbReference>
<protein>
    <submittedName>
        <fullName evidence="1">Uncharacterized protein</fullName>
    </submittedName>
</protein>
<accession>A0A9X3ITR8</accession>
<proteinExistence type="predicted"/>
<reference evidence="1" key="1">
    <citation type="submission" date="2022-11" db="EMBL/GenBank/DDBJ databases">
        <title>Parathalassolutuus dongxingensis gen. nov., sp. nov., a novel member of family Oceanospirillaceae isolated from a coastal shrimp pond in Guangxi, China.</title>
        <authorList>
            <person name="Chen H."/>
        </authorList>
    </citation>
    <scope>NUCLEOTIDE SEQUENCE</scope>
    <source>
        <strain evidence="1">G-43</strain>
    </source>
</reference>
<dbReference type="Proteomes" id="UP001150830">
    <property type="component" value="Unassembled WGS sequence"/>
</dbReference>
<dbReference type="EMBL" id="JAPNOA010000059">
    <property type="protein sequence ID" value="MCY0967176.1"/>
    <property type="molecule type" value="Genomic_DNA"/>
</dbReference>
<comment type="caution">
    <text evidence="1">The sequence shown here is derived from an EMBL/GenBank/DDBJ whole genome shotgun (WGS) entry which is preliminary data.</text>
</comment>
<gene>
    <name evidence="1" type="ORF">OUO13_18520</name>
</gene>
<keyword evidence="2" id="KW-1185">Reference proteome</keyword>
<name>A0A9X3ITR8_9GAMM</name>
<dbReference type="AlphaFoldDB" id="A0A9X3ITR8"/>
<sequence length="125" mass="14328">MKLAPQELRDMIIRPTLDYLGCYNHAVENLLVALAQLQEYQSQSPACRTHGLYPIDADLHQRVWDQYLAFNPDLASRIRGLASQHEFLNHPHSELNTNLSYATAIAWAIFIVYPKVQQADYCRSA</sequence>